<reference evidence="2" key="1">
    <citation type="journal article" date="2015" name="ISME J.">
        <title>Draft Genome Sequence of Streptomyces incarnatus NRRL8089, which Produces the Nucleoside Antibiotic Sinefungin.</title>
        <authorList>
            <person name="Oshima K."/>
            <person name="Hattori M."/>
            <person name="Shimizu H."/>
            <person name="Fukuda K."/>
            <person name="Nemoto M."/>
            <person name="Inagaki K."/>
            <person name="Tamura T."/>
        </authorList>
    </citation>
    <scope>NUCLEOTIDE SEQUENCE</scope>
    <source>
        <strain evidence="2">FACHB-1375</strain>
    </source>
</reference>
<name>A0A926VIR1_9CYAN</name>
<proteinExistence type="predicted"/>
<sequence>MSTANDILESDYANAQLDAGEKARLEELEAVIEQGLQTFYEVGKALDEIREKKLYRETHKTFDAYCRDKWGIARRTAYQFIDAAHVMENLCAIAHKIPTKENQVRPLKGLPSELQIQIWQEAVESAPNGIPTGAAVQRLVDRRVSSRTTRRTSGDASEELGQLRLENQRLKEQLRQRDLDRERRAAEVAAELERLREENRQLKAELRQRDIDWERRLAYEREKIREELRAEIREEVKAEYEGQINTLTAQVSSLTQQLAEMTAKYEAVLARLEAIEGKK</sequence>
<accession>A0A926VIR1</accession>
<feature type="coiled-coil region" evidence="1">
    <location>
        <begin position="153"/>
        <end position="212"/>
    </location>
</feature>
<keyword evidence="3" id="KW-1185">Reference proteome</keyword>
<keyword evidence="1" id="KW-0175">Coiled coil</keyword>
<evidence type="ECO:0000313" key="3">
    <source>
        <dbReference type="Proteomes" id="UP000641646"/>
    </source>
</evidence>
<reference evidence="2" key="2">
    <citation type="submission" date="2020-08" db="EMBL/GenBank/DDBJ databases">
        <authorList>
            <person name="Chen M."/>
            <person name="Teng W."/>
            <person name="Zhao L."/>
            <person name="Hu C."/>
            <person name="Zhou Y."/>
            <person name="Han B."/>
            <person name="Song L."/>
            <person name="Shu W."/>
        </authorList>
    </citation>
    <scope>NUCLEOTIDE SEQUENCE</scope>
    <source>
        <strain evidence="2">FACHB-1375</strain>
    </source>
</reference>
<feature type="coiled-coil region" evidence="1">
    <location>
        <begin position="237"/>
        <end position="278"/>
    </location>
</feature>
<protein>
    <submittedName>
        <fullName evidence="2">Uncharacterized protein</fullName>
    </submittedName>
</protein>
<comment type="caution">
    <text evidence="2">The sequence shown here is derived from an EMBL/GenBank/DDBJ whole genome shotgun (WGS) entry which is preliminary data.</text>
</comment>
<dbReference type="RefSeq" id="WP_190470774.1">
    <property type="nucleotide sequence ID" value="NZ_JACJPW010000082.1"/>
</dbReference>
<evidence type="ECO:0000256" key="1">
    <source>
        <dbReference type="SAM" id="Coils"/>
    </source>
</evidence>
<organism evidence="2 3">
    <name type="scientific">Aerosakkonema funiforme FACHB-1375</name>
    <dbReference type="NCBI Taxonomy" id="2949571"/>
    <lineage>
        <taxon>Bacteria</taxon>
        <taxon>Bacillati</taxon>
        <taxon>Cyanobacteriota</taxon>
        <taxon>Cyanophyceae</taxon>
        <taxon>Oscillatoriophycideae</taxon>
        <taxon>Aerosakkonematales</taxon>
        <taxon>Aerosakkonemataceae</taxon>
        <taxon>Aerosakkonema</taxon>
    </lineage>
</organism>
<dbReference type="AlphaFoldDB" id="A0A926VIR1"/>
<evidence type="ECO:0000313" key="2">
    <source>
        <dbReference type="EMBL" id="MBD2184425.1"/>
    </source>
</evidence>
<dbReference type="EMBL" id="JACJPW010000082">
    <property type="protein sequence ID" value="MBD2184425.1"/>
    <property type="molecule type" value="Genomic_DNA"/>
</dbReference>
<dbReference type="Proteomes" id="UP000641646">
    <property type="component" value="Unassembled WGS sequence"/>
</dbReference>
<gene>
    <name evidence="2" type="ORF">H6G03_25725</name>
</gene>